<feature type="domain" description="Phosphodiester glycosidase" evidence="2">
    <location>
        <begin position="217"/>
        <end position="393"/>
    </location>
</feature>
<dbReference type="Pfam" id="PF09992">
    <property type="entry name" value="NAGPA"/>
    <property type="match status" value="1"/>
</dbReference>
<reference evidence="3 4" key="1">
    <citation type="submission" date="2015-01" db="EMBL/GenBank/DDBJ databases">
        <title>Genome Assembly of Bacillus badius MTCC 1458.</title>
        <authorList>
            <person name="Verma A."/>
            <person name="Khatri I."/>
            <person name="Mual P."/>
            <person name="Subramanian S."/>
            <person name="Krishnamurthi S."/>
        </authorList>
    </citation>
    <scope>NUCLEOTIDE SEQUENCE [LARGE SCALE GENOMIC DNA]</scope>
    <source>
        <strain evidence="3 4">MTCC 1458</strain>
    </source>
</reference>
<dbReference type="EMBL" id="JXLP01000009">
    <property type="protein sequence ID" value="KIL78489.1"/>
    <property type="molecule type" value="Genomic_DNA"/>
</dbReference>
<dbReference type="InterPro" id="IPR018711">
    <property type="entry name" value="NAGPA"/>
</dbReference>
<accession>A0ABR5AV24</accession>
<dbReference type="PANTHER" id="PTHR40446:SF2">
    <property type="entry name" value="N-ACETYLGLUCOSAMINE-1-PHOSPHODIESTER ALPHA-N-ACETYLGLUCOSAMINIDASE"/>
    <property type="match status" value="1"/>
</dbReference>
<evidence type="ECO:0000259" key="2">
    <source>
        <dbReference type="Pfam" id="PF09992"/>
    </source>
</evidence>
<evidence type="ECO:0000256" key="1">
    <source>
        <dbReference type="SAM" id="SignalP"/>
    </source>
</evidence>
<protein>
    <recommendedName>
        <fullName evidence="2">Phosphodiester glycosidase domain-containing protein</fullName>
    </recommendedName>
</protein>
<name>A0ABR5AV24_BACBA</name>
<organism evidence="3 4">
    <name type="scientific">Bacillus badius</name>
    <dbReference type="NCBI Taxonomy" id="1455"/>
    <lineage>
        <taxon>Bacteria</taxon>
        <taxon>Bacillati</taxon>
        <taxon>Bacillota</taxon>
        <taxon>Bacilli</taxon>
        <taxon>Bacillales</taxon>
        <taxon>Bacillaceae</taxon>
        <taxon>Pseudobacillus</taxon>
    </lineage>
</organism>
<proteinExistence type="predicted"/>
<dbReference type="PANTHER" id="PTHR40446">
    <property type="entry name" value="N-ACETYLGLUCOSAMINE-1-PHOSPHODIESTER ALPHA-N-ACETYLGLUCOSAMINIDASE"/>
    <property type="match status" value="1"/>
</dbReference>
<evidence type="ECO:0000313" key="3">
    <source>
        <dbReference type="EMBL" id="KIL78489.1"/>
    </source>
</evidence>
<feature type="signal peptide" evidence="1">
    <location>
        <begin position="1"/>
        <end position="25"/>
    </location>
</feature>
<dbReference type="RefSeq" id="WP_041113750.1">
    <property type="nucleotide sequence ID" value="NZ_JARTHD010000033.1"/>
</dbReference>
<keyword evidence="1" id="KW-0732">Signal</keyword>
<evidence type="ECO:0000313" key="4">
    <source>
        <dbReference type="Proteomes" id="UP000031982"/>
    </source>
</evidence>
<keyword evidence="4" id="KW-1185">Reference proteome</keyword>
<feature type="chain" id="PRO_5046185818" description="Phosphodiester glycosidase domain-containing protein" evidence="1">
    <location>
        <begin position="26"/>
        <end position="397"/>
    </location>
</feature>
<gene>
    <name evidence="3" type="ORF">SD77_4169</name>
</gene>
<dbReference type="Proteomes" id="UP000031982">
    <property type="component" value="Unassembled WGS sequence"/>
</dbReference>
<comment type="caution">
    <text evidence="3">The sequence shown here is derived from an EMBL/GenBank/DDBJ whole genome shotgun (WGS) entry which is preliminary data.</text>
</comment>
<sequence>MRQRKTGTLLLMLVLMLAFPTEGLAKTTALSNGVNWRHIYTKVNGKDQSIDIMAVDLTKRGHSISYHLPMPYYRLNKASALSNRQMPPGQRQLGAINASFFHFNTREPAYLLAKEHRLDNLGVVSNKNTDYMYVPAAFGVRKDGKAMIDRFHLTVTAKAGETSLPITGYNESREKDELIFYTRSMKFNNTRTNPHGYEVTVDGLDQPLDPGAKFGQAVTGKVTSIRDYGEQSSSIIPKNGFVLSGQGEKTEVLKSLKRGDSVSVTIQLEEKWRGSQFMLASGPLLVQKGKVSMTMAATSPNARIRAPRSAVMVDRSGKKVFFVTIDGRQKGRTGMTLLEFAAYLKSLGGYQALNLDGGGSTTLTGRAMGSSKAKVLNRPSDGRERTVSAILEVFQAK</sequence>